<gene>
    <name evidence="5" type="ORF">B1A_04642</name>
</gene>
<dbReference type="InterPro" id="IPR007158">
    <property type="entry name" value="TrmY"/>
</dbReference>
<keyword evidence="2" id="KW-0489">Methyltransferase</keyword>
<sequence>MTDRNPSAPPATPTSPARHILILAHRVPVDGAFTLNDLAGGAGRLDEIARAVSTALTLSHDLRRDTEVAILLSSSPPPAARRIRVIGPRVRFLNPDERSTAALLKNALIRSVHFPHPFESSPGVVVEAVDPLNALREFVAVPGTVWLDEAGTPLETWVPPATVRAVVSDPSDPTEAERSILRAARLPTFSVGPRSLRTSQVIDVFHNRLDRAHGGVPAGSTD</sequence>
<dbReference type="GO" id="GO:0008757">
    <property type="term" value="F:S-adenosylmethionine-dependent methyltransferase activity"/>
    <property type="evidence" value="ECO:0007669"/>
    <property type="project" value="TreeGrafter"/>
</dbReference>
<dbReference type="PANTHER" id="PTHR40703">
    <property type="entry name" value="TRNA (PSEUDOURIDINE(54)-N(1))-METHYLTRANSFERASE"/>
    <property type="match status" value="1"/>
</dbReference>
<dbReference type="EMBL" id="AUZX01003380">
    <property type="protein sequence ID" value="EQD74054.1"/>
    <property type="molecule type" value="Genomic_DNA"/>
</dbReference>
<proteinExistence type="inferred from homology"/>
<dbReference type="AlphaFoldDB" id="T1CXP1"/>
<evidence type="ECO:0000256" key="2">
    <source>
        <dbReference type="ARBA" id="ARBA00022603"/>
    </source>
</evidence>
<evidence type="ECO:0000256" key="1">
    <source>
        <dbReference type="ARBA" id="ARBA00022490"/>
    </source>
</evidence>
<organism evidence="5">
    <name type="scientific">mine drainage metagenome</name>
    <dbReference type="NCBI Taxonomy" id="410659"/>
    <lineage>
        <taxon>unclassified sequences</taxon>
        <taxon>metagenomes</taxon>
        <taxon>ecological metagenomes</taxon>
    </lineage>
</organism>
<reference evidence="5" key="2">
    <citation type="journal article" date="2014" name="ISME J.">
        <title>Microbial stratification in low pH oxic and suboxic macroscopic growths along an acid mine drainage.</title>
        <authorList>
            <person name="Mendez-Garcia C."/>
            <person name="Mesa V."/>
            <person name="Sprenger R.R."/>
            <person name="Richter M."/>
            <person name="Diez M.S."/>
            <person name="Solano J."/>
            <person name="Bargiela R."/>
            <person name="Golyshina O.V."/>
            <person name="Manteca A."/>
            <person name="Ramos J.L."/>
            <person name="Gallego J.R."/>
            <person name="Llorente I."/>
            <person name="Martins Dos Santos V.A."/>
            <person name="Jensen O.N."/>
            <person name="Pelaez A.I."/>
            <person name="Sanchez J."/>
            <person name="Ferrer M."/>
        </authorList>
    </citation>
    <scope>NUCLEOTIDE SEQUENCE</scope>
</reference>
<dbReference type="Pfam" id="PF04013">
    <property type="entry name" value="Methyltrn_RNA_2"/>
    <property type="match status" value="1"/>
</dbReference>
<dbReference type="HAMAP" id="MF_00587">
    <property type="entry name" value="tRNA_methyltr_TrmY"/>
    <property type="match status" value="1"/>
</dbReference>
<reference evidence="5" key="1">
    <citation type="submission" date="2013-08" db="EMBL/GenBank/DDBJ databases">
        <authorList>
            <person name="Mendez C."/>
            <person name="Richter M."/>
            <person name="Ferrer M."/>
            <person name="Sanchez J."/>
        </authorList>
    </citation>
    <scope>NUCLEOTIDE SEQUENCE</scope>
</reference>
<keyword evidence="1" id="KW-0963">Cytoplasm</keyword>
<protein>
    <submittedName>
        <fullName evidence="5">Protein containing DUF358</fullName>
    </submittedName>
</protein>
<dbReference type="PANTHER" id="PTHR40703:SF1">
    <property type="entry name" value="TRNA (PSEUDOURIDINE(54)-N(1))-METHYLTRANSFERASE"/>
    <property type="match status" value="1"/>
</dbReference>
<dbReference type="GO" id="GO:0008175">
    <property type="term" value="F:tRNA methyltransferase activity"/>
    <property type="evidence" value="ECO:0007669"/>
    <property type="project" value="InterPro"/>
</dbReference>
<evidence type="ECO:0000256" key="3">
    <source>
        <dbReference type="ARBA" id="ARBA00022679"/>
    </source>
</evidence>
<dbReference type="SUPFAM" id="SSF75217">
    <property type="entry name" value="alpha/beta knot"/>
    <property type="match status" value="1"/>
</dbReference>
<dbReference type="Gene3D" id="3.40.1280.10">
    <property type="match status" value="1"/>
</dbReference>
<keyword evidence="4" id="KW-0949">S-adenosyl-L-methionine</keyword>
<accession>T1CXP1</accession>
<evidence type="ECO:0000256" key="4">
    <source>
        <dbReference type="ARBA" id="ARBA00022691"/>
    </source>
</evidence>
<dbReference type="InterPro" id="IPR029026">
    <property type="entry name" value="tRNA_m1G_MTases_N"/>
</dbReference>
<evidence type="ECO:0000313" key="5">
    <source>
        <dbReference type="EMBL" id="EQD74054.1"/>
    </source>
</evidence>
<dbReference type="GO" id="GO:0030488">
    <property type="term" value="P:tRNA methylation"/>
    <property type="evidence" value="ECO:0007669"/>
    <property type="project" value="TreeGrafter"/>
</dbReference>
<dbReference type="InterPro" id="IPR029028">
    <property type="entry name" value="Alpha/beta_knot_MTases"/>
</dbReference>
<comment type="caution">
    <text evidence="5">The sequence shown here is derived from an EMBL/GenBank/DDBJ whole genome shotgun (WGS) entry which is preliminary data.</text>
</comment>
<name>T1CXP1_9ZZZZ</name>
<keyword evidence="3" id="KW-0808">Transferase</keyword>